<dbReference type="Gene3D" id="3.40.50.10440">
    <property type="entry name" value="Dihydroxyacetone kinase, domain 1"/>
    <property type="match status" value="1"/>
</dbReference>
<dbReference type="FunFam" id="3.40.50.10440:FF:000001">
    <property type="entry name" value="Dihydroxyacetone kinase, DhaK subunit"/>
    <property type="match status" value="1"/>
</dbReference>
<dbReference type="AlphaFoldDB" id="A0A5C1YIK8"/>
<dbReference type="EMBL" id="CP043505">
    <property type="protein sequence ID" value="QEO15813.1"/>
    <property type="molecule type" value="Genomic_DNA"/>
</dbReference>
<protein>
    <submittedName>
        <fullName evidence="6">Dihydroxyacetone kinase subunit DhaK</fullName>
        <ecNumber evidence="6">2.7.1.121</ecNumber>
    </submittedName>
</protein>
<sequence>MKKFVNDPKQYVPEMLKGLALANPDTLKYVPEYNLIMRADAPNDDKVSIIQGSGSGHEPAHVMVVGKGMLDGACPGDVFAAPPMDYVYETTKLLNSPKGVLLLVNNYTGDRMAFDMAQEMSLADGVNVRTLFIDDDVAVQDSTYTVGRRGVAGNFFVIKAIGAAAEEGADLDELVRIGEKVNSVTRTMGLALTACIPPAKGGPLFELGDDEIEIGVGIHGEPGRRRAKIAPSDELVDILLEPVVADLPFASGDRVALMVNGLGGTPISELYIAYGHAHEALAAKGIEVVRSYVGEYCTSLDMAGASVTLVKLDDEIERLLDAPAEIGYRVF</sequence>
<dbReference type="PROSITE" id="PS51481">
    <property type="entry name" value="DHAK"/>
    <property type="match status" value="1"/>
</dbReference>
<dbReference type="InterPro" id="IPR012736">
    <property type="entry name" value="DhaK_1"/>
</dbReference>
<dbReference type="OrthoDB" id="9806345at2"/>
<dbReference type="FunFam" id="3.30.1180.20:FF:000001">
    <property type="entry name" value="Dihydroxyacetone kinase 1"/>
    <property type="match status" value="1"/>
</dbReference>
<feature type="domain" description="DhaK" evidence="5">
    <location>
        <begin position="7"/>
        <end position="330"/>
    </location>
</feature>
<evidence type="ECO:0000256" key="4">
    <source>
        <dbReference type="ARBA" id="ARBA00022840"/>
    </source>
</evidence>
<dbReference type="KEGG" id="ail:FLP10_16335"/>
<evidence type="ECO:0000313" key="6">
    <source>
        <dbReference type="EMBL" id="QEO15813.1"/>
    </source>
</evidence>
<dbReference type="NCBIfam" id="TIGR02363">
    <property type="entry name" value="dhaK1"/>
    <property type="match status" value="1"/>
</dbReference>
<evidence type="ECO:0000259" key="5">
    <source>
        <dbReference type="PROSITE" id="PS51481"/>
    </source>
</evidence>
<keyword evidence="2" id="KW-0547">Nucleotide-binding</keyword>
<dbReference type="SUPFAM" id="SSF82549">
    <property type="entry name" value="DAK1/DegV-like"/>
    <property type="match status" value="1"/>
</dbReference>
<dbReference type="GO" id="GO:0019563">
    <property type="term" value="P:glycerol catabolic process"/>
    <property type="evidence" value="ECO:0007669"/>
    <property type="project" value="TreeGrafter"/>
</dbReference>
<keyword evidence="4" id="KW-0067">ATP-binding</keyword>
<gene>
    <name evidence="6" type="primary">dhaK</name>
    <name evidence="6" type="ORF">FLP10_16335</name>
</gene>
<dbReference type="EC" id="2.7.1.121" evidence="6"/>
<dbReference type="GO" id="GO:0047324">
    <property type="term" value="F:phosphoenolpyruvate-glycerone phosphotransferase activity"/>
    <property type="evidence" value="ECO:0007669"/>
    <property type="project" value="UniProtKB-EC"/>
</dbReference>
<evidence type="ECO:0000256" key="2">
    <source>
        <dbReference type="ARBA" id="ARBA00022741"/>
    </source>
</evidence>
<dbReference type="GO" id="GO:0005829">
    <property type="term" value="C:cytosol"/>
    <property type="evidence" value="ECO:0007669"/>
    <property type="project" value="TreeGrafter"/>
</dbReference>
<reference evidence="6 7" key="1">
    <citation type="submission" date="2019-09" db="EMBL/GenBank/DDBJ databases">
        <title>Genome sequencing of strain KACC 19306.</title>
        <authorList>
            <person name="Heo J."/>
            <person name="Kim S.-J."/>
            <person name="Kim J.-S."/>
            <person name="Hong S.-B."/>
            <person name="Kwon S.-W."/>
        </authorList>
    </citation>
    <scope>NUCLEOTIDE SEQUENCE [LARGE SCALE GENOMIC DNA]</scope>
    <source>
        <strain evidence="6 7">KACC 19306</strain>
    </source>
</reference>
<evidence type="ECO:0000256" key="1">
    <source>
        <dbReference type="ARBA" id="ARBA00022679"/>
    </source>
</evidence>
<keyword evidence="3 6" id="KW-0418">Kinase</keyword>
<dbReference type="GO" id="GO:0005524">
    <property type="term" value="F:ATP binding"/>
    <property type="evidence" value="ECO:0007669"/>
    <property type="project" value="UniProtKB-KW"/>
</dbReference>
<keyword evidence="1 6" id="KW-0808">Transferase</keyword>
<dbReference type="PANTHER" id="PTHR28629">
    <property type="entry name" value="TRIOKINASE/FMN CYCLASE"/>
    <property type="match status" value="1"/>
</dbReference>
<dbReference type="Gene3D" id="3.30.1180.20">
    <property type="entry name" value="Dihydroxyacetone kinase, domain 2"/>
    <property type="match status" value="1"/>
</dbReference>
<dbReference type="InterPro" id="IPR004006">
    <property type="entry name" value="DhaK_dom"/>
</dbReference>
<evidence type="ECO:0000256" key="3">
    <source>
        <dbReference type="ARBA" id="ARBA00022777"/>
    </source>
</evidence>
<proteinExistence type="predicted"/>
<dbReference type="Pfam" id="PF02733">
    <property type="entry name" value="Dak1"/>
    <property type="match status" value="1"/>
</dbReference>
<dbReference type="RefSeq" id="WP_149161826.1">
    <property type="nucleotide sequence ID" value="NZ_CP043505.1"/>
</dbReference>
<accession>A0A5C1YIK8</accession>
<dbReference type="GO" id="GO:0004371">
    <property type="term" value="F:glycerone kinase activity"/>
    <property type="evidence" value="ECO:0007669"/>
    <property type="project" value="InterPro"/>
</dbReference>
<evidence type="ECO:0000313" key="7">
    <source>
        <dbReference type="Proteomes" id="UP000324678"/>
    </source>
</evidence>
<name>A0A5C1YIK8_9MICO</name>
<dbReference type="InterPro" id="IPR050861">
    <property type="entry name" value="Dihydroxyacetone_Kinase"/>
</dbReference>
<keyword evidence="7" id="KW-1185">Reference proteome</keyword>
<dbReference type="Proteomes" id="UP000324678">
    <property type="component" value="Chromosome"/>
</dbReference>
<dbReference type="PANTHER" id="PTHR28629:SF4">
    <property type="entry name" value="TRIOKINASE_FMN CYCLASE"/>
    <property type="match status" value="1"/>
</dbReference>
<organism evidence="6 7">
    <name type="scientific">Agromyces intestinalis</name>
    <dbReference type="NCBI Taxonomy" id="2592652"/>
    <lineage>
        <taxon>Bacteria</taxon>
        <taxon>Bacillati</taxon>
        <taxon>Actinomycetota</taxon>
        <taxon>Actinomycetes</taxon>
        <taxon>Micrococcales</taxon>
        <taxon>Microbacteriaceae</taxon>
        <taxon>Agromyces</taxon>
    </lineage>
</organism>